<dbReference type="AlphaFoldDB" id="A0A395JF96"/>
<comment type="subcellular location">
    <subcellularLocation>
        <location evidence="10">Cytoplasm</location>
    </subcellularLocation>
    <text evidence="10">Associated with the membrane possibly through PlsY.</text>
</comment>
<dbReference type="GO" id="GO:0006633">
    <property type="term" value="P:fatty acid biosynthetic process"/>
    <property type="evidence" value="ECO:0007669"/>
    <property type="project" value="UniProtKB-UniRule"/>
</dbReference>
<dbReference type="GO" id="GO:0005737">
    <property type="term" value="C:cytoplasm"/>
    <property type="evidence" value="ECO:0007669"/>
    <property type="project" value="UniProtKB-SubCell"/>
</dbReference>
<comment type="pathway">
    <text evidence="10">Lipid metabolism; phospholipid metabolism.</text>
</comment>
<dbReference type="EMBL" id="QNRT01000007">
    <property type="protein sequence ID" value="RBP48419.1"/>
    <property type="molecule type" value="Genomic_DNA"/>
</dbReference>
<evidence type="ECO:0000256" key="9">
    <source>
        <dbReference type="ARBA" id="ARBA00046608"/>
    </source>
</evidence>
<evidence type="ECO:0000313" key="11">
    <source>
        <dbReference type="EMBL" id="RBP48419.1"/>
    </source>
</evidence>
<evidence type="ECO:0000256" key="7">
    <source>
        <dbReference type="ARBA" id="ARBA00023264"/>
    </source>
</evidence>
<sequence length="348" mass="36550">MSSKTPVVTVAVDAMGGDFGPEVTVPAAIAFLTKPHNSSHRIVLVGLVDMIEPIVQAKGGAALMNAGRLSIHAASEVVAMDESPALALKRKKDSSMRVAINLVKEGSAQAAVSAGNTGALMATARFVLKTIKGIDRPAIISTLPCLDPSKTVHMLDLGANVDSTPEMLVQFAVMGSVLTHYVDKKESPRVALLNVGAEEIKGSEKVKRASQLLSASSLNYVGYVEADEILFSKVDVIVCDGFEGNVALKASEGTAKMILSVLKEEFKSSLYSKLAGAVALPVFKSVQSRLDPRSHNGASLIGLNGIVVKSHGGTDVVGFEFAIQEARQQASRDVIGHISTEIGKVFTS</sequence>
<dbReference type="UniPathway" id="UPA00085"/>
<keyword evidence="6 10" id="KW-0594">Phospholipid biosynthesis</keyword>
<dbReference type="InterPro" id="IPR003664">
    <property type="entry name" value="FA_synthesis"/>
</dbReference>
<evidence type="ECO:0000256" key="1">
    <source>
        <dbReference type="ARBA" id="ARBA00001232"/>
    </source>
</evidence>
<evidence type="ECO:0000256" key="2">
    <source>
        <dbReference type="ARBA" id="ARBA00022490"/>
    </source>
</evidence>
<keyword evidence="5 10" id="KW-0443">Lipid metabolism</keyword>
<keyword evidence="12" id="KW-1185">Reference proteome</keyword>
<dbReference type="EC" id="2.3.1.274" evidence="8 10"/>
<dbReference type="InterPro" id="IPR012281">
    <property type="entry name" value="Phospholipid_synth_PlsX-like"/>
</dbReference>
<name>A0A395JF96_9GAMM</name>
<keyword evidence="4 10" id="KW-0808">Transferase</keyword>
<protein>
    <recommendedName>
        <fullName evidence="8 10">Phosphate acyltransferase</fullName>
        <ecNumber evidence="8 10">2.3.1.274</ecNumber>
    </recommendedName>
    <alternativeName>
        <fullName evidence="10">Acyl-ACP phosphotransacylase</fullName>
    </alternativeName>
    <alternativeName>
        <fullName evidence="10">Acyl-[acyl-carrier-protein]--phosphate acyltransferase</fullName>
    </alternativeName>
    <alternativeName>
        <fullName evidence="10">Phosphate-acyl-ACP acyltransferase</fullName>
    </alternativeName>
</protein>
<proteinExistence type="inferred from homology"/>
<organism evidence="11 12">
    <name type="scientific">Arenicella xantha</name>
    <dbReference type="NCBI Taxonomy" id="644221"/>
    <lineage>
        <taxon>Bacteria</taxon>
        <taxon>Pseudomonadati</taxon>
        <taxon>Pseudomonadota</taxon>
        <taxon>Gammaproteobacteria</taxon>
        <taxon>Arenicellales</taxon>
        <taxon>Arenicellaceae</taxon>
        <taxon>Arenicella</taxon>
    </lineage>
</organism>
<dbReference type="Proteomes" id="UP000253083">
    <property type="component" value="Unassembled WGS sequence"/>
</dbReference>
<gene>
    <name evidence="10" type="primary">plsX</name>
    <name evidence="11" type="ORF">DFR28_10721</name>
</gene>
<keyword evidence="2 10" id="KW-0963">Cytoplasm</keyword>
<accession>A0A395JF96</accession>
<dbReference type="RefSeq" id="WP_113955680.1">
    <property type="nucleotide sequence ID" value="NZ_QNRT01000007.1"/>
</dbReference>
<comment type="subunit">
    <text evidence="9 10">Homodimer. Probably interacts with PlsY.</text>
</comment>
<dbReference type="Gene3D" id="3.40.718.10">
    <property type="entry name" value="Isopropylmalate Dehydrogenase"/>
    <property type="match status" value="1"/>
</dbReference>
<dbReference type="HAMAP" id="MF_00019">
    <property type="entry name" value="PlsX"/>
    <property type="match status" value="1"/>
</dbReference>
<dbReference type="PIRSF" id="PIRSF002465">
    <property type="entry name" value="Phsphlp_syn_PlsX"/>
    <property type="match status" value="1"/>
</dbReference>
<evidence type="ECO:0000256" key="8">
    <source>
        <dbReference type="ARBA" id="ARBA00024069"/>
    </source>
</evidence>
<evidence type="ECO:0000256" key="6">
    <source>
        <dbReference type="ARBA" id="ARBA00023209"/>
    </source>
</evidence>
<dbReference type="SUPFAM" id="SSF53659">
    <property type="entry name" value="Isocitrate/Isopropylmalate dehydrogenase-like"/>
    <property type="match status" value="1"/>
</dbReference>
<evidence type="ECO:0000313" key="12">
    <source>
        <dbReference type="Proteomes" id="UP000253083"/>
    </source>
</evidence>
<dbReference type="InParanoid" id="A0A395JF96"/>
<dbReference type="GO" id="GO:0043811">
    <property type="term" value="F:phosphate:acyl-[acyl carrier protein] acyltransferase activity"/>
    <property type="evidence" value="ECO:0007669"/>
    <property type="project" value="UniProtKB-UniRule"/>
</dbReference>
<dbReference type="PANTHER" id="PTHR30100">
    <property type="entry name" value="FATTY ACID/PHOSPHOLIPID SYNTHESIS PROTEIN PLSX"/>
    <property type="match status" value="1"/>
</dbReference>
<keyword evidence="11" id="KW-0012">Acyltransferase</keyword>
<evidence type="ECO:0000256" key="10">
    <source>
        <dbReference type="HAMAP-Rule" id="MF_00019"/>
    </source>
</evidence>
<dbReference type="NCBIfam" id="TIGR00182">
    <property type="entry name" value="plsX"/>
    <property type="match status" value="1"/>
</dbReference>
<dbReference type="PANTHER" id="PTHR30100:SF1">
    <property type="entry name" value="PHOSPHATE ACYLTRANSFERASE"/>
    <property type="match status" value="1"/>
</dbReference>
<reference evidence="11 12" key="1">
    <citation type="submission" date="2018-06" db="EMBL/GenBank/DDBJ databases">
        <title>Genomic Encyclopedia of Type Strains, Phase IV (KMG-IV): sequencing the most valuable type-strain genomes for metagenomic binning, comparative biology and taxonomic classification.</title>
        <authorList>
            <person name="Goeker M."/>
        </authorList>
    </citation>
    <scope>NUCLEOTIDE SEQUENCE [LARGE SCALE GENOMIC DNA]</scope>
    <source>
        <strain evidence="11 12">DSM 24032</strain>
    </source>
</reference>
<keyword evidence="7 10" id="KW-1208">Phospholipid metabolism</keyword>
<comment type="function">
    <text evidence="10">Catalyzes the reversible formation of acyl-phosphate (acyl-PO(4)) from acyl-[acyl-carrier-protein] (acyl-ACP). This enzyme utilizes acyl-ACP as fatty acyl donor, but not acyl-CoA.</text>
</comment>
<evidence type="ECO:0000256" key="4">
    <source>
        <dbReference type="ARBA" id="ARBA00022679"/>
    </source>
</evidence>
<keyword evidence="3 10" id="KW-0444">Lipid biosynthesis</keyword>
<evidence type="ECO:0000256" key="5">
    <source>
        <dbReference type="ARBA" id="ARBA00023098"/>
    </source>
</evidence>
<evidence type="ECO:0000256" key="3">
    <source>
        <dbReference type="ARBA" id="ARBA00022516"/>
    </source>
</evidence>
<comment type="caution">
    <text evidence="11">The sequence shown here is derived from an EMBL/GenBank/DDBJ whole genome shotgun (WGS) entry which is preliminary data.</text>
</comment>
<comment type="catalytic activity">
    <reaction evidence="1 10">
        <text>a fatty acyl-[ACP] + phosphate = an acyl phosphate + holo-[ACP]</text>
        <dbReference type="Rhea" id="RHEA:42292"/>
        <dbReference type="Rhea" id="RHEA-COMP:9685"/>
        <dbReference type="Rhea" id="RHEA-COMP:14125"/>
        <dbReference type="ChEBI" id="CHEBI:43474"/>
        <dbReference type="ChEBI" id="CHEBI:59918"/>
        <dbReference type="ChEBI" id="CHEBI:64479"/>
        <dbReference type="ChEBI" id="CHEBI:138651"/>
        <dbReference type="EC" id="2.3.1.274"/>
    </reaction>
</comment>
<dbReference type="FunCoup" id="A0A395JF96">
    <property type="interactions" value="305"/>
</dbReference>
<dbReference type="OrthoDB" id="9806408at2"/>
<comment type="similarity">
    <text evidence="10">Belongs to the PlsX family.</text>
</comment>
<dbReference type="GO" id="GO:0008654">
    <property type="term" value="P:phospholipid biosynthetic process"/>
    <property type="evidence" value="ECO:0007669"/>
    <property type="project" value="UniProtKB-KW"/>
</dbReference>
<dbReference type="Pfam" id="PF02504">
    <property type="entry name" value="FA_synthesis"/>
    <property type="match status" value="1"/>
</dbReference>